<evidence type="ECO:0000256" key="2">
    <source>
        <dbReference type="ARBA" id="ARBA00023125"/>
    </source>
</evidence>
<dbReference type="PROSITE" id="PS51063">
    <property type="entry name" value="HTH_CRP_2"/>
    <property type="match status" value="1"/>
</dbReference>
<protein>
    <submittedName>
        <fullName evidence="7">Anaerobic regulatory protein</fullName>
    </submittedName>
</protein>
<keyword evidence="4" id="KW-0804">Transcription</keyword>
<dbReference type="Pfam" id="PF13545">
    <property type="entry name" value="HTH_Crp_2"/>
    <property type="match status" value="1"/>
</dbReference>
<accession>A0A9C7GD90</accession>
<dbReference type="AlphaFoldDB" id="A0A9C7GD90"/>
<dbReference type="GO" id="GO:0003700">
    <property type="term" value="F:DNA-binding transcription factor activity"/>
    <property type="evidence" value="ECO:0007669"/>
    <property type="project" value="TreeGrafter"/>
</dbReference>
<dbReference type="InterPro" id="IPR036390">
    <property type="entry name" value="WH_DNA-bd_sf"/>
</dbReference>
<dbReference type="SMART" id="SM00419">
    <property type="entry name" value="HTH_CRP"/>
    <property type="match status" value="1"/>
</dbReference>
<dbReference type="GO" id="GO:0005829">
    <property type="term" value="C:cytosol"/>
    <property type="evidence" value="ECO:0007669"/>
    <property type="project" value="TreeGrafter"/>
</dbReference>
<dbReference type="InterPro" id="IPR036388">
    <property type="entry name" value="WH-like_DNA-bd_sf"/>
</dbReference>
<evidence type="ECO:0000259" key="6">
    <source>
        <dbReference type="PROSITE" id="PS51063"/>
    </source>
</evidence>
<keyword evidence="3" id="KW-0010">Activator</keyword>
<dbReference type="SUPFAM" id="SSF46785">
    <property type="entry name" value="Winged helix' DNA-binding domain"/>
    <property type="match status" value="1"/>
</dbReference>
<evidence type="ECO:0000256" key="4">
    <source>
        <dbReference type="ARBA" id="ARBA00023163"/>
    </source>
</evidence>
<dbReference type="Proteomes" id="UP000789845">
    <property type="component" value="Unassembled WGS sequence"/>
</dbReference>
<dbReference type="PANTHER" id="PTHR24567">
    <property type="entry name" value="CRP FAMILY TRANSCRIPTIONAL REGULATORY PROTEIN"/>
    <property type="match status" value="1"/>
</dbReference>
<dbReference type="InterPro" id="IPR050397">
    <property type="entry name" value="Env_Response_Regulators"/>
</dbReference>
<dbReference type="PRINTS" id="PR00034">
    <property type="entry name" value="HTHCRP"/>
</dbReference>
<dbReference type="Gene3D" id="1.10.10.10">
    <property type="entry name" value="Winged helix-like DNA-binding domain superfamily/Winged helix DNA-binding domain"/>
    <property type="match status" value="1"/>
</dbReference>
<organism evidence="7 8">
    <name type="scientific">Pseudoneobacillus rhizosphaerae</name>
    <dbReference type="NCBI Taxonomy" id="2880968"/>
    <lineage>
        <taxon>Bacteria</taxon>
        <taxon>Bacillati</taxon>
        <taxon>Bacillota</taxon>
        <taxon>Bacilli</taxon>
        <taxon>Bacillales</taxon>
        <taxon>Bacillaceae</taxon>
        <taxon>Pseudoneobacillus</taxon>
    </lineage>
</organism>
<evidence type="ECO:0000256" key="1">
    <source>
        <dbReference type="ARBA" id="ARBA00023015"/>
    </source>
</evidence>
<gene>
    <name evidence="7" type="primary">fnr_3</name>
    <name evidence="7" type="ORF">NEOCIP111885_03970</name>
</gene>
<evidence type="ECO:0000259" key="5">
    <source>
        <dbReference type="PROSITE" id="PS50042"/>
    </source>
</evidence>
<dbReference type="EMBL" id="CAKJTG010000030">
    <property type="protein sequence ID" value="CAG9610224.1"/>
    <property type="molecule type" value="Genomic_DNA"/>
</dbReference>
<reference evidence="7" key="1">
    <citation type="submission" date="2021-10" db="EMBL/GenBank/DDBJ databases">
        <authorList>
            <person name="Criscuolo A."/>
        </authorList>
    </citation>
    <scope>NUCLEOTIDE SEQUENCE</scope>
    <source>
        <strain evidence="7">CIP111885</strain>
    </source>
</reference>
<keyword evidence="8" id="KW-1185">Reference proteome</keyword>
<dbReference type="InterPro" id="IPR012318">
    <property type="entry name" value="HTH_CRP"/>
</dbReference>
<dbReference type="RefSeq" id="WP_230498460.1">
    <property type="nucleotide sequence ID" value="NZ_CAKJTG010000030.1"/>
</dbReference>
<dbReference type="GO" id="GO:0003677">
    <property type="term" value="F:DNA binding"/>
    <property type="evidence" value="ECO:0007669"/>
    <property type="project" value="UniProtKB-KW"/>
</dbReference>
<dbReference type="SUPFAM" id="SSF51206">
    <property type="entry name" value="cAMP-binding domain-like"/>
    <property type="match status" value="1"/>
</dbReference>
<dbReference type="CDD" id="cd00038">
    <property type="entry name" value="CAP_ED"/>
    <property type="match status" value="1"/>
</dbReference>
<comment type="caution">
    <text evidence="7">The sequence shown here is derived from an EMBL/GenBank/DDBJ whole genome shotgun (WGS) entry which is preliminary data.</text>
</comment>
<evidence type="ECO:0000313" key="7">
    <source>
        <dbReference type="EMBL" id="CAG9610224.1"/>
    </source>
</evidence>
<dbReference type="InterPro" id="IPR018490">
    <property type="entry name" value="cNMP-bd_dom_sf"/>
</dbReference>
<dbReference type="SMART" id="SM00100">
    <property type="entry name" value="cNMP"/>
    <property type="match status" value="1"/>
</dbReference>
<dbReference type="PANTHER" id="PTHR24567:SF74">
    <property type="entry name" value="HTH-TYPE TRANSCRIPTIONAL REGULATOR ARCR"/>
    <property type="match status" value="1"/>
</dbReference>
<name>A0A9C7GD90_9BACI</name>
<dbReference type="PROSITE" id="PS50042">
    <property type="entry name" value="CNMP_BINDING_3"/>
    <property type="match status" value="1"/>
</dbReference>
<dbReference type="InterPro" id="IPR000595">
    <property type="entry name" value="cNMP-bd_dom"/>
</dbReference>
<keyword evidence="2" id="KW-0238">DNA-binding</keyword>
<sequence>MEQNQLDSPLSYELNELLKSADRGIEVKKGAYLFQEGQPAAEIFIISSGKFQISKMNAEGRELSLRLCKKNDIIGELTLFTFQPKYLFNALALEDSTVAAINIEALEKALFENTQLAYEFMKWMNDHFRKTITKFRDLVLHGRKGALYSTLIRFSNSYGDKHDNGITITVPLTNQDLANFTGTARESVSRMLSELRKMKIITIDRKTIIIHNLDYLKKEIDCENCPAALCNIE</sequence>
<feature type="domain" description="Cyclic nucleotide-binding" evidence="5">
    <location>
        <begin position="4"/>
        <end position="116"/>
    </location>
</feature>
<feature type="domain" description="HTH crp-type" evidence="6">
    <location>
        <begin position="141"/>
        <end position="214"/>
    </location>
</feature>
<dbReference type="Pfam" id="PF00027">
    <property type="entry name" value="cNMP_binding"/>
    <property type="match status" value="1"/>
</dbReference>
<keyword evidence="1" id="KW-0805">Transcription regulation</keyword>
<dbReference type="InterPro" id="IPR014710">
    <property type="entry name" value="RmlC-like_jellyroll"/>
</dbReference>
<dbReference type="Gene3D" id="2.60.120.10">
    <property type="entry name" value="Jelly Rolls"/>
    <property type="match status" value="1"/>
</dbReference>
<evidence type="ECO:0000256" key="3">
    <source>
        <dbReference type="ARBA" id="ARBA00023159"/>
    </source>
</evidence>
<evidence type="ECO:0000313" key="8">
    <source>
        <dbReference type="Proteomes" id="UP000789845"/>
    </source>
</evidence>
<proteinExistence type="predicted"/>
<dbReference type="CDD" id="cd00092">
    <property type="entry name" value="HTH_CRP"/>
    <property type="match status" value="1"/>
</dbReference>